<protein>
    <submittedName>
        <fullName evidence="3">VirE protein</fullName>
    </submittedName>
</protein>
<dbReference type="GO" id="GO:0016817">
    <property type="term" value="F:hydrolase activity, acting on acid anhydrides"/>
    <property type="evidence" value="ECO:0007669"/>
    <property type="project" value="InterPro"/>
</dbReference>
<dbReference type="InterPro" id="IPR014819">
    <property type="entry name" value="PriCT_2"/>
</dbReference>
<proteinExistence type="predicted"/>
<evidence type="ECO:0000313" key="3">
    <source>
        <dbReference type="EMBL" id="NEM98208.1"/>
    </source>
</evidence>
<dbReference type="RefSeq" id="WP_163915096.1">
    <property type="nucleotide sequence ID" value="NZ_JAAGWD010000004.1"/>
</dbReference>
<dbReference type="Pfam" id="PF08707">
    <property type="entry name" value="PriCT_2"/>
    <property type="match status" value="1"/>
</dbReference>
<keyword evidence="4" id="KW-1185">Reference proteome</keyword>
<dbReference type="Pfam" id="PF08800">
    <property type="entry name" value="BT4734-like_N"/>
    <property type="match status" value="1"/>
</dbReference>
<dbReference type="Proteomes" id="UP000474777">
    <property type="component" value="Unassembled WGS sequence"/>
</dbReference>
<evidence type="ECO:0000259" key="2">
    <source>
        <dbReference type="Pfam" id="PF08800"/>
    </source>
</evidence>
<sequence length="298" mass="33277">MDSILNTFVSCFKDYTTAANPVTVNLHTWLTSDNHAATVGLIRSGRKELKALLPAITPSGIFSYRSEKDLILHSGFIQFDIDFKDNQHITNYSDLKHQICNIPNVAYCGLSVSGKGYWGLIPIAYPDKHKQHFAYLQKAFAVIGVILDPAPKNVASLRGYSCDSEAYFNHLAKPLYQYETATPVYRQQASQTTGATDERVKVEACLSEIAKQGIDITSSYLNDWLPIGSNFASTFGESGRVYFHQISQYHPKYSQSETDRQYDRCLKKCNGIASIGAFLSRCAAHGINYKELLTESNN</sequence>
<dbReference type="AlphaFoldDB" id="A0A6B3LWE5"/>
<dbReference type="EMBL" id="JAAGWD010000004">
    <property type="protein sequence ID" value="NEM98208.1"/>
    <property type="molecule type" value="Genomic_DNA"/>
</dbReference>
<reference evidence="3 4" key="1">
    <citation type="submission" date="2020-02" db="EMBL/GenBank/DDBJ databases">
        <authorList>
            <person name="Kim M.K."/>
        </authorList>
    </citation>
    <scope>NUCLEOTIDE SEQUENCE [LARGE SCALE GENOMIC DNA]</scope>
    <source>
        <strain evidence="3 4">BT327</strain>
    </source>
</reference>
<name>A0A6B3LWE5_9BACT</name>
<comment type="caution">
    <text evidence="3">The sequence shown here is derived from an EMBL/GenBank/DDBJ whole genome shotgun (WGS) entry which is preliminary data.</text>
</comment>
<accession>A0A6B3LWE5</accession>
<evidence type="ECO:0000259" key="1">
    <source>
        <dbReference type="Pfam" id="PF08707"/>
    </source>
</evidence>
<feature type="domain" description="BT4734-like N-terminal" evidence="2">
    <location>
        <begin position="49"/>
        <end position="147"/>
    </location>
</feature>
<organism evidence="3 4">
    <name type="scientific">Pontibacter burrus</name>
    <dbReference type="NCBI Taxonomy" id="2704466"/>
    <lineage>
        <taxon>Bacteria</taxon>
        <taxon>Pseudomonadati</taxon>
        <taxon>Bacteroidota</taxon>
        <taxon>Cytophagia</taxon>
        <taxon>Cytophagales</taxon>
        <taxon>Hymenobacteraceae</taxon>
        <taxon>Pontibacter</taxon>
    </lineage>
</organism>
<evidence type="ECO:0000313" key="4">
    <source>
        <dbReference type="Proteomes" id="UP000474777"/>
    </source>
</evidence>
<feature type="domain" description="Primase C-terminal 2" evidence="1">
    <location>
        <begin position="222"/>
        <end position="274"/>
    </location>
</feature>
<dbReference type="InterPro" id="IPR014907">
    <property type="entry name" value="BT4734-like_N"/>
</dbReference>
<gene>
    <name evidence="3" type="ORF">GXP69_10910</name>
</gene>